<evidence type="ECO:0008006" key="2">
    <source>
        <dbReference type="Google" id="ProtNLM"/>
    </source>
</evidence>
<accession>A0A3B0XSZ0</accession>
<dbReference type="SUPFAM" id="SSF46689">
    <property type="entry name" value="Homeodomain-like"/>
    <property type="match status" value="1"/>
</dbReference>
<gene>
    <name evidence="1" type="ORF">MNBD_GAMMA10-1086</name>
</gene>
<dbReference type="EMBL" id="UOFJ01000213">
    <property type="protein sequence ID" value="VAW66312.1"/>
    <property type="molecule type" value="Genomic_DNA"/>
</dbReference>
<evidence type="ECO:0000313" key="1">
    <source>
        <dbReference type="EMBL" id="VAW66312.1"/>
    </source>
</evidence>
<protein>
    <recommendedName>
        <fullName evidence="2">Transposase</fullName>
    </recommendedName>
</protein>
<feature type="non-terminal residue" evidence="1">
    <location>
        <position position="36"/>
    </location>
</feature>
<proteinExistence type="predicted"/>
<dbReference type="AlphaFoldDB" id="A0A3B0XSZ0"/>
<organism evidence="1">
    <name type="scientific">hydrothermal vent metagenome</name>
    <dbReference type="NCBI Taxonomy" id="652676"/>
    <lineage>
        <taxon>unclassified sequences</taxon>
        <taxon>metagenomes</taxon>
        <taxon>ecological metagenomes</taxon>
    </lineage>
</organism>
<dbReference type="InterPro" id="IPR009057">
    <property type="entry name" value="Homeodomain-like_sf"/>
</dbReference>
<reference evidence="1" key="1">
    <citation type="submission" date="2018-06" db="EMBL/GenBank/DDBJ databases">
        <authorList>
            <person name="Zhirakovskaya E."/>
        </authorList>
    </citation>
    <scope>NUCLEOTIDE SEQUENCE</scope>
</reference>
<name>A0A3B0XSZ0_9ZZZZ</name>
<sequence length="36" mass="4159">MRKTYSEEFKESVIKKMMPPNSVPVLQICRETGVSD</sequence>